<evidence type="ECO:0000313" key="3">
    <source>
        <dbReference type="Proteomes" id="UP000803884"/>
    </source>
</evidence>
<dbReference type="Proteomes" id="UP000803884">
    <property type="component" value="Unassembled WGS sequence"/>
</dbReference>
<gene>
    <name evidence="2" type="ORF">WHR41_01880</name>
</gene>
<dbReference type="GeneID" id="96003324"/>
<accession>A0AB34KXA9</accession>
<keyword evidence="1" id="KW-0472">Membrane</keyword>
<keyword evidence="1" id="KW-0812">Transmembrane</keyword>
<evidence type="ECO:0000313" key="2">
    <source>
        <dbReference type="EMBL" id="KAL1589423.1"/>
    </source>
</evidence>
<keyword evidence="1" id="KW-1133">Transmembrane helix</keyword>
<dbReference type="AlphaFoldDB" id="A0AB34KXA9"/>
<reference evidence="2 3" key="1">
    <citation type="journal article" date="2020" name="Microbiol. Resour. Announc.">
        <title>Draft Genome Sequence of a Cladosporium Species Isolated from the Mesophotic Ascidian Didemnum maculosum.</title>
        <authorList>
            <person name="Gioti A."/>
            <person name="Siaperas R."/>
            <person name="Nikolaivits E."/>
            <person name="Le Goff G."/>
            <person name="Ouazzani J."/>
            <person name="Kotoulas G."/>
            <person name="Topakas E."/>
        </authorList>
    </citation>
    <scope>NUCLEOTIDE SEQUENCE [LARGE SCALE GENOMIC DNA]</scope>
    <source>
        <strain evidence="2 3">TM138-S3</strain>
    </source>
</reference>
<dbReference type="EMBL" id="JAAQHG020000004">
    <property type="protein sequence ID" value="KAL1589423.1"/>
    <property type="molecule type" value="Genomic_DNA"/>
</dbReference>
<dbReference type="RefSeq" id="XP_069232528.1">
    <property type="nucleotide sequence ID" value="XM_069370486.1"/>
</dbReference>
<dbReference type="PANTHER" id="PTHR37852">
    <property type="entry name" value="YALI0B21208P"/>
    <property type="match status" value="1"/>
</dbReference>
<proteinExistence type="predicted"/>
<evidence type="ECO:0000256" key="1">
    <source>
        <dbReference type="SAM" id="Phobius"/>
    </source>
</evidence>
<sequence>MASEPEEAPVAAQVPFSSHRLSTPFPLRLPAFVSLGAFAGGILGLIHGANETGMRFRAENAHRLPKTQTGWYLYHKSKNYVAMLGGIKEGMRMAGRQAFWVAVFVGSEESVDRARGAASRIWSGVRENDDGEIEGASKDFVSTLFAGLGTAGLFSLWNRFPVPTAARLAKMGAKAGLGFGLLQDAVSIMRGRRIGYVEFIKRHTIGVGEKEDRLAAATAT</sequence>
<organism evidence="2 3">
    <name type="scientific">Cladosporium halotolerans</name>
    <dbReference type="NCBI Taxonomy" id="1052096"/>
    <lineage>
        <taxon>Eukaryota</taxon>
        <taxon>Fungi</taxon>
        <taxon>Dikarya</taxon>
        <taxon>Ascomycota</taxon>
        <taxon>Pezizomycotina</taxon>
        <taxon>Dothideomycetes</taxon>
        <taxon>Dothideomycetidae</taxon>
        <taxon>Cladosporiales</taxon>
        <taxon>Cladosporiaceae</taxon>
        <taxon>Cladosporium</taxon>
    </lineage>
</organism>
<keyword evidence="3" id="KW-1185">Reference proteome</keyword>
<comment type="caution">
    <text evidence="2">The sequence shown here is derived from an EMBL/GenBank/DDBJ whole genome shotgun (WGS) entry which is preliminary data.</text>
</comment>
<name>A0AB34KXA9_9PEZI</name>
<dbReference type="PANTHER" id="PTHR37852:SF1">
    <property type="entry name" value="HIG1 DOMAIN-CONTAINING PROTEIN"/>
    <property type="match status" value="1"/>
</dbReference>
<feature type="transmembrane region" description="Helical" evidence="1">
    <location>
        <begin position="29"/>
        <end position="49"/>
    </location>
</feature>
<protein>
    <submittedName>
        <fullName evidence="2">Uncharacterized protein</fullName>
    </submittedName>
</protein>